<geneLocation type="plasmid" evidence="2">
    <name>pFRL4</name>
</geneLocation>
<evidence type="ECO:0000256" key="1">
    <source>
        <dbReference type="SAM" id="MobiDB-lite"/>
    </source>
</evidence>
<feature type="region of interest" description="Disordered" evidence="1">
    <location>
        <begin position="38"/>
        <end position="96"/>
    </location>
</feature>
<dbReference type="RefSeq" id="WP_024126638.1">
    <property type="nucleotide sequence ID" value="NC_023284.1"/>
</dbReference>
<sequence length="226" mass="23268">MPKTDAARVRAQRGTIALFVAAAVLAAVGVALLLGLGGGERPAGSGSAPRTTAPSSAAVGNGKDDTPPAEASPSAEPSGSHDVPVPDPSSVPVPVDEVARAFTTAWASHDARPGRDSSFDDASRRAAAYAAGDLAEDLRTHTSGSAGTQQWLSWKDRQVQVTVTVLRVSLPDGAPAPSEDSSFARVIYKLKESPDKGPVTESEEQVALKLRRGADGSWRVVGLPNV</sequence>
<organism evidence="2">
    <name type="scientific">Streptomyces sp. F2</name>
    <dbReference type="NCBI Taxonomy" id="317660"/>
    <lineage>
        <taxon>Bacteria</taxon>
        <taxon>Bacillati</taxon>
        <taxon>Actinomycetota</taxon>
        <taxon>Actinomycetes</taxon>
        <taxon>Kitasatosporales</taxon>
        <taxon>Streptomycetaceae</taxon>
        <taxon>Streptomyces</taxon>
    </lineage>
</organism>
<accession>V9Z566</accession>
<evidence type="ECO:0000313" key="2">
    <source>
        <dbReference type="EMBL" id="AHE39258.1"/>
    </source>
</evidence>
<protein>
    <submittedName>
        <fullName evidence="2">Uncharacterized protein</fullName>
    </submittedName>
</protein>
<reference evidence="2" key="1">
    <citation type="submission" date="2013-09" db="EMBL/GenBank/DDBJ databases">
        <title>Complete nucleotide sequence of Streptomyces linear plasmid pFRL4.</title>
        <authorList>
            <person name="Chen Z."/>
            <person name="Fang P."/>
            <person name="Qin Z."/>
        </authorList>
    </citation>
    <scope>NUCLEOTIDE SEQUENCE</scope>
    <source>
        <plasmid evidence="2">pFRL4</plasmid>
    </source>
</reference>
<dbReference type="AlphaFoldDB" id="V9Z566"/>
<feature type="compositionally biased region" description="Low complexity" evidence="1">
    <location>
        <begin position="68"/>
        <end position="84"/>
    </location>
</feature>
<gene>
    <name evidence="2" type="ORF">pFRL4_25</name>
</gene>
<name>V9Z566_9ACTN</name>
<proteinExistence type="predicted"/>
<dbReference type="EMBL" id="KF602049">
    <property type="protein sequence ID" value="AHE39258.1"/>
    <property type="molecule type" value="Genomic_DNA"/>
</dbReference>
<keyword evidence="2" id="KW-0614">Plasmid</keyword>
<feature type="compositionally biased region" description="Low complexity" evidence="1">
    <location>
        <begin position="45"/>
        <end position="58"/>
    </location>
</feature>